<organism evidence="2">
    <name type="scientific">uncultured organism</name>
    <dbReference type="NCBI Taxonomy" id="155900"/>
    <lineage>
        <taxon>unclassified sequences</taxon>
        <taxon>environmental samples</taxon>
    </lineage>
</organism>
<dbReference type="InterPro" id="IPR027051">
    <property type="entry name" value="XdhC_Rossmann_dom"/>
</dbReference>
<reference evidence="2" key="1">
    <citation type="submission" date="2020-09" db="EMBL/GenBank/DDBJ databases">
        <title>A new high-throughput screening method to detect antimicrobial volatiles from metagenomic clone libraries.</title>
        <authorList>
            <person name="Stocker F."/>
            <person name="Obermeier M."/>
            <person name="Resch K."/>
            <person name="Berg G."/>
            <person name="Mueller Bogota C.A."/>
        </authorList>
    </citation>
    <scope>NUCLEOTIDE SEQUENCE</scope>
</reference>
<name>A0A7L9QC51_9ZZZZ</name>
<sequence>MNRATLDAIRAARRSRQEIALVTDLATGDQHFTDATFDRSQIEMADAVTSFVHVFRPTLRLIVVGAVHIAQKLVPLARLADFAVSVVDPRESFASSGRFPDVGLAHAWPDRAVTDLAPDSATAVVTLSHDPKLDDPALISALRSPAFYIGALGSRKTHARRLDRLREAGFADADLTRIHAPVGLSIAAVSPGEIAVSIMAEIIATRHGRVLKTVDS</sequence>
<dbReference type="InterPro" id="IPR052698">
    <property type="entry name" value="MoCofactor_Util/Proc"/>
</dbReference>
<dbReference type="AlphaFoldDB" id="A0A7L9QC51"/>
<proteinExistence type="predicted"/>
<dbReference type="EMBL" id="MW000468">
    <property type="protein sequence ID" value="QOL00426.1"/>
    <property type="molecule type" value="Genomic_DNA"/>
</dbReference>
<keyword evidence="2" id="KW-0560">Oxidoreductase</keyword>
<feature type="domain" description="XdhC Rossmann" evidence="1">
    <location>
        <begin position="61"/>
        <end position="202"/>
    </location>
</feature>
<protein>
    <submittedName>
        <fullName evidence="2">Putative xanthine dehydrogenase subunit A</fullName>
        <ecNumber evidence="2">1.17.1.4</ecNumber>
    </submittedName>
</protein>
<dbReference type="EC" id="1.17.1.4" evidence="2"/>
<evidence type="ECO:0000313" key="2">
    <source>
        <dbReference type="EMBL" id="QOL00426.1"/>
    </source>
</evidence>
<dbReference type="Pfam" id="PF13478">
    <property type="entry name" value="XdhC_C"/>
    <property type="match status" value="1"/>
</dbReference>
<dbReference type="GO" id="GO:0004854">
    <property type="term" value="F:xanthine dehydrogenase activity"/>
    <property type="evidence" value="ECO:0007669"/>
    <property type="project" value="UniProtKB-EC"/>
</dbReference>
<accession>A0A7L9QC51</accession>
<dbReference type="PANTHER" id="PTHR30388:SF4">
    <property type="entry name" value="MOLYBDENUM COFACTOR INSERTION CHAPERONE PAOD"/>
    <property type="match status" value="1"/>
</dbReference>
<evidence type="ECO:0000259" key="1">
    <source>
        <dbReference type="Pfam" id="PF13478"/>
    </source>
</evidence>
<gene>
    <name evidence="2" type="primary">pucA_1</name>
</gene>
<dbReference type="Gene3D" id="3.40.50.720">
    <property type="entry name" value="NAD(P)-binding Rossmann-like Domain"/>
    <property type="match status" value="1"/>
</dbReference>
<dbReference type="PANTHER" id="PTHR30388">
    <property type="entry name" value="ALDEHYDE OXIDOREDUCTASE MOLYBDENUM COFACTOR ASSEMBLY PROTEIN"/>
    <property type="match status" value="1"/>
</dbReference>